<evidence type="ECO:0000256" key="5">
    <source>
        <dbReference type="ARBA" id="ARBA00033172"/>
    </source>
</evidence>
<evidence type="ECO:0000256" key="3">
    <source>
        <dbReference type="ARBA" id="ARBA00022670"/>
    </source>
</evidence>
<evidence type="ECO:0000256" key="7">
    <source>
        <dbReference type="ARBA" id="ARBA00050021"/>
    </source>
</evidence>
<evidence type="ECO:0000256" key="6">
    <source>
        <dbReference type="ARBA" id="ARBA00049972"/>
    </source>
</evidence>
<name>A0A2Z3YS27_9CORY</name>
<evidence type="ECO:0000256" key="1">
    <source>
        <dbReference type="ARBA" id="ARBA00009528"/>
    </source>
</evidence>
<evidence type="ECO:0000313" key="10">
    <source>
        <dbReference type="EMBL" id="AWT26471.1"/>
    </source>
</evidence>
<feature type="domain" description="Cytosol aminopeptidase" evidence="9">
    <location>
        <begin position="303"/>
        <end position="310"/>
    </location>
</feature>
<keyword evidence="11" id="KW-1185">Reference proteome</keyword>
<reference evidence="11" key="1">
    <citation type="submission" date="2017-11" db="EMBL/GenBank/DDBJ databases">
        <title>Otitis media/interna in a cat caused by the recently described species Corynebacterium provencense.</title>
        <authorList>
            <person name="Kittl S."/>
            <person name="Brodard I."/>
            <person name="Rychener L."/>
            <person name="Jores J."/>
            <person name="Roosje P."/>
            <person name="Gobeli Brawand S."/>
        </authorList>
    </citation>
    <scope>NUCLEOTIDE SEQUENCE [LARGE SCALE GENOMIC DNA]</scope>
    <source>
        <strain evidence="11">17KM38</strain>
    </source>
</reference>
<comment type="function">
    <text evidence="6">Presumably involved in the processing and regular turnover of intracellular proteins. Catalyzes the removal of unsubstituted N-terminal amino acids from various peptides.</text>
</comment>
<dbReference type="InterPro" id="IPR043472">
    <property type="entry name" value="Macro_dom-like"/>
</dbReference>
<comment type="similarity">
    <text evidence="1">Belongs to the peptidase M17 family.</text>
</comment>
<keyword evidence="2 10" id="KW-0031">Aminopeptidase</keyword>
<dbReference type="STRING" id="1737425.GCA_900049755_02615"/>
<sequence>MWAGITGRSGETSVQPAVDGVPAARVVTAGLGPADHIAPDTVRQAAGDVSRLLRKLAEQTGVPSCHAVSLLGDLTGVTGAPSPAEVVTAATEGHALGGYLYSGHRSGPAGALPGSVTLVCPDLPGMDAAFTRACTVVEAVACARDLVNAPAGDLGPDSYARIIGDLASASGVEVEVLDETDLEEQGYGGLLAVGRGSARPPRLVRMRYLPEQGAQVSAGLVGKGVTFDTGGISLKKPAGMDAMISDMAGSAAVVAAVLAAAELELPVSVTATLPLVENMPDGDALRPGDIVRHYDGTTSEIVNTDAEGRLILADALARAVEDSPDVLVDVATLTGAQVVSLGDRVSAVMGTPSLRDRIAALARRTGEDAWSMPLPDDVADGIRSDVADLRNTGRLRQGGMAAAGLYLRHFVTPEDTVGAGSATDSGDRGTGIPWAHLDVAGPAYNTGTARGYTPARGTGVPVRTLIALLESLQHLA</sequence>
<dbReference type="PANTHER" id="PTHR11963">
    <property type="entry name" value="LEUCINE AMINOPEPTIDASE-RELATED"/>
    <property type="match status" value="1"/>
</dbReference>
<dbReference type="Pfam" id="PF02789">
    <property type="entry name" value="Peptidase_M17_N"/>
    <property type="match status" value="1"/>
</dbReference>
<dbReference type="InterPro" id="IPR000819">
    <property type="entry name" value="Peptidase_M17_C"/>
</dbReference>
<dbReference type="KEGG" id="cpre:Csp1_16890"/>
<gene>
    <name evidence="10" type="primary">pepA_2</name>
    <name evidence="10" type="ORF">Csp1_16890</name>
</gene>
<dbReference type="GO" id="GO:0006508">
    <property type="term" value="P:proteolysis"/>
    <property type="evidence" value="ECO:0007669"/>
    <property type="project" value="UniProtKB-KW"/>
</dbReference>
<dbReference type="GO" id="GO:0005737">
    <property type="term" value="C:cytoplasm"/>
    <property type="evidence" value="ECO:0007669"/>
    <property type="project" value="InterPro"/>
</dbReference>
<dbReference type="PRINTS" id="PR00481">
    <property type="entry name" value="LAMNOPPTDASE"/>
</dbReference>
<dbReference type="NCBIfam" id="NF002073">
    <property type="entry name" value="PRK00913.1-2"/>
    <property type="match status" value="1"/>
</dbReference>
<evidence type="ECO:0000313" key="11">
    <source>
        <dbReference type="Proteomes" id="UP000247696"/>
    </source>
</evidence>
<dbReference type="EMBL" id="CP024988">
    <property type="protein sequence ID" value="AWT26471.1"/>
    <property type="molecule type" value="Genomic_DNA"/>
</dbReference>
<dbReference type="GO" id="GO:0030145">
    <property type="term" value="F:manganese ion binding"/>
    <property type="evidence" value="ECO:0007669"/>
    <property type="project" value="InterPro"/>
</dbReference>
<organism evidence="10 11">
    <name type="scientific">Corynebacterium provencense</name>
    <dbReference type="NCBI Taxonomy" id="1737425"/>
    <lineage>
        <taxon>Bacteria</taxon>
        <taxon>Bacillati</taxon>
        <taxon>Actinomycetota</taxon>
        <taxon>Actinomycetes</taxon>
        <taxon>Mycobacteriales</taxon>
        <taxon>Corynebacteriaceae</taxon>
        <taxon>Corynebacterium</taxon>
    </lineage>
</organism>
<protein>
    <recommendedName>
        <fullName evidence="7">Probable cytosol aminopeptidase</fullName>
    </recommendedName>
    <alternativeName>
        <fullName evidence="8">Leucine aminopeptidase</fullName>
    </alternativeName>
    <alternativeName>
        <fullName evidence="5">Leucyl aminopeptidase</fullName>
    </alternativeName>
</protein>
<dbReference type="PROSITE" id="PS00631">
    <property type="entry name" value="CYTOSOL_AP"/>
    <property type="match status" value="1"/>
</dbReference>
<keyword evidence="4 10" id="KW-0378">Hydrolase</keyword>
<keyword evidence="3" id="KW-0645">Protease</keyword>
<dbReference type="CDD" id="cd00433">
    <property type="entry name" value="Peptidase_M17"/>
    <property type="match status" value="1"/>
</dbReference>
<dbReference type="InterPro" id="IPR008283">
    <property type="entry name" value="Peptidase_M17_N"/>
</dbReference>
<dbReference type="AlphaFoldDB" id="A0A2Z3YS27"/>
<dbReference type="SUPFAM" id="SSF52949">
    <property type="entry name" value="Macro domain-like"/>
    <property type="match status" value="1"/>
</dbReference>
<evidence type="ECO:0000259" key="9">
    <source>
        <dbReference type="PROSITE" id="PS00631"/>
    </source>
</evidence>
<dbReference type="InterPro" id="IPR011356">
    <property type="entry name" value="Leucine_aapep/pepB"/>
</dbReference>
<evidence type="ECO:0000256" key="8">
    <source>
        <dbReference type="ARBA" id="ARBA00050061"/>
    </source>
</evidence>
<proteinExistence type="inferred from homology"/>
<dbReference type="Proteomes" id="UP000247696">
    <property type="component" value="Chromosome"/>
</dbReference>
<dbReference type="Gene3D" id="3.40.630.10">
    <property type="entry name" value="Zn peptidases"/>
    <property type="match status" value="1"/>
</dbReference>
<dbReference type="Pfam" id="PF00883">
    <property type="entry name" value="Peptidase_M17"/>
    <property type="match status" value="1"/>
</dbReference>
<dbReference type="Gene3D" id="3.40.220.10">
    <property type="entry name" value="Leucine Aminopeptidase, subunit E, domain 1"/>
    <property type="match status" value="1"/>
</dbReference>
<accession>A0A2Z3YS27</accession>
<evidence type="ECO:0000256" key="4">
    <source>
        <dbReference type="ARBA" id="ARBA00022801"/>
    </source>
</evidence>
<dbReference type="PANTHER" id="PTHR11963:SF23">
    <property type="entry name" value="CYTOSOL AMINOPEPTIDASE"/>
    <property type="match status" value="1"/>
</dbReference>
<dbReference type="GO" id="GO:0070006">
    <property type="term" value="F:metalloaminopeptidase activity"/>
    <property type="evidence" value="ECO:0007669"/>
    <property type="project" value="InterPro"/>
</dbReference>
<evidence type="ECO:0000256" key="2">
    <source>
        <dbReference type="ARBA" id="ARBA00022438"/>
    </source>
</evidence>
<dbReference type="SUPFAM" id="SSF53187">
    <property type="entry name" value="Zn-dependent exopeptidases"/>
    <property type="match status" value="1"/>
</dbReference>